<evidence type="ECO:0000313" key="1">
    <source>
        <dbReference type="EMBL" id="KAH6921998.1"/>
    </source>
</evidence>
<sequence length="226" mass="25649">MTAPSQGWRYTVRGFGSHVEMRTVDFGECLENSHFCFLCGEVSSRVLRLACRHVMCDICACTHATHLGGDITYSVDCCGYSSTYCDSYLYENVVDREVRCFNSGCDFVGRLKDLNEHLRHSCDRYLMACSKCESTYPFMDMRKHYTACRDKTGVFIREADARSLLDNLDAAFKKLQQALASARPKDRDALRNTVCLVSEQIARIRGQLDTGFASYKTASELLRLDK</sequence>
<name>A0ACB7RI63_HYAAI</name>
<comment type="caution">
    <text evidence="1">The sequence shown here is derived from an EMBL/GenBank/DDBJ whole genome shotgun (WGS) entry which is preliminary data.</text>
</comment>
<reference evidence="1" key="1">
    <citation type="submission" date="2020-05" db="EMBL/GenBank/DDBJ databases">
        <title>Large-scale comparative analyses of tick genomes elucidate their genetic diversity and vector capacities.</title>
        <authorList>
            <person name="Jia N."/>
            <person name="Wang J."/>
            <person name="Shi W."/>
            <person name="Du L."/>
            <person name="Sun Y."/>
            <person name="Zhan W."/>
            <person name="Jiang J."/>
            <person name="Wang Q."/>
            <person name="Zhang B."/>
            <person name="Ji P."/>
            <person name="Sakyi L.B."/>
            <person name="Cui X."/>
            <person name="Yuan T."/>
            <person name="Jiang B."/>
            <person name="Yang W."/>
            <person name="Lam T.T.-Y."/>
            <person name="Chang Q."/>
            <person name="Ding S."/>
            <person name="Wang X."/>
            <person name="Zhu J."/>
            <person name="Ruan X."/>
            <person name="Zhao L."/>
            <person name="Wei J."/>
            <person name="Que T."/>
            <person name="Du C."/>
            <person name="Cheng J."/>
            <person name="Dai P."/>
            <person name="Han X."/>
            <person name="Huang E."/>
            <person name="Gao Y."/>
            <person name="Liu J."/>
            <person name="Shao H."/>
            <person name="Ye R."/>
            <person name="Li L."/>
            <person name="Wei W."/>
            <person name="Wang X."/>
            <person name="Wang C."/>
            <person name="Yang T."/>
            <person name="Huo Q."/>
            <person name="Li W."/>
            <person name="Guo W."/>
            <person name="Chen H."/>
            <person name="Zhou L."/>
            <person name="Ni X."/>
            <person name="Tian J."/>
            <person name="Zhou Y."/>
            <person name="Sheng Y."/>
            <person name="Liu T."/>
            <person name="Pan Y."/>
            <person name="Xia L."/>
            <person name="Li J."/>
            <person name="Zhao F."/>
            <person name="Cao W."/>
        </authorList>
    </citation>
    <scope>NUCLEOTIDE SEQUENCE</scope>
    <source>
        <strain evidence="1">Hyas-2018</strain>
    </source>
</reference>
<organism evidence="1 2">
    <name type="scientific">Hyalomma asiaticum</name>
    <name type="common">Tick</name>
    <dbReference type="NCBI Taxonomy" id="266040"/>
    <lineage>
        <taxon>Eukaryota</taxon>
        <taxon>Metazoa</taxon>
        <taxon>Ecdysozoa</taxon>
        <taxon>Arthropoda</taxon>
        <taxon>Chelicerata</taxon>
        <taxon>Arachnida</taxon>
        <taxon>Acari</taxon>
        <taxon>Parasitiformes</taxon>
        <taxon>Ixodida</taxon>
        <taxon>Ixodoidea</taxon>
        <taxon>Ixodidae</taxon>
        <taxon>Hyalomminae</taxon>
        <taxon>Hyalomma</taxon>
    </lineage>
</organism>
<dbReference type="EMBL" id="CM023489">
    <property type="protein sequence ID" value="KAH6921998.1"/>
    <property type="molecule type" value="Genomic_DNA"/>
</dbReference>
<evidence type="ECO:0000313" key="2">
    <source>
        <dbReference type="Proteomes" id="UP000821845"/>
    </source>
</evidence>
<keyword evidence="2" id="KW-1185">Reference proteome</keyword>
<accession>A0ACB7RI63</accession>
<dbReference type="Proteomes" id="UP000821845">
    <property type="component" value="Chromosome 9"/>
</dbReference>
<protein>
    <submittedName>
        <fullName evidence="1">Uncharacterized protein</fullName>
    </submittedName>
</protein>
<proteinExistence type="predicted"/>
<gene>
    <name evidence="1" type="ORF">HPB50_007296</name>
</gene>